<evidence type="ECO:0000313" key="2">
    <source>
        <dbReference type="EMBL" id="CAG2067493.1"/>
    </source>
</evidence>
<keyword evidence="3" id="KW-1185">Reference proteome</keyword>
<organism evidence="2 3">
    <name type="scientific">Timema podura</name>
    <name type="common">Walking stick</name>
    <dbReference type="NCBI Taxonomy" id="61482"/>
    <lineage>
        <taxon>Eukaryota</taxon>
        <taxon>Metazoa</taxon>
        <taxon>Ecdysozoa</taxon>
        <taxon>Arthropoda</taxon>
        <taxon>Hexapoda</taxon>
        <taxon>Insecta</taxon>
        <taxon>Pterygota</taxon>
        <taxon>Neoptera</taxon>
        <taxon>Polyneoptera</taxon>
        <taxon>Phasmatodea</taxon>
        <taxon>Timematodea</taxon>
        <taxon>Timematoidea</taxon>
        <taxon>Timematidae</taxon>
        <taxon>Timema</taxon>
    </lineage>
</organism>
<sequence length="111" mass="12505">MEQSFNEVRIEQYTSGQEPSCQHNKYRNRMERRSPTSFQQIRVELGRCVERLDVPFLGSLPLDPRLARSCDEGSNFLADIPDSPVVAAFNNVLTGLLDACKEDKTLANGDT</sequence>
<dbReference type="EMBL" id="CAJPIN010069895">
    <property type="protein sequence ID" value="CAG2067493.1"/>
    <property type="molecule type" value="Genomic_DNA"/>
</dbReference>
<feature type="compositionally biased region" description="Polar residues" evidence="1">
    <location>
        <begin position="1"/>
        <end position="23"/>
    </location>
</feature>
<name>A0ABN7PIC5_TIMPD</name>
<accession>A0ABN7PIC5</accession>
<comment type="caution">
    <text evidence="2">The sequence shown here is derived from an EMBL/GenBank/DDBJ whole genome shotgun (WGS) entry which is preliminary data.</text>
</comment>
<evidence type="ECO:0000256" key="1">
    <source>
        <dbReference type="SAM" id="MobiDB-lite"/>
    </source>
</evidence>
<dbReference type="Proteomes" id="UP001153148">
    <property type="component" value="Unassembled WGS sequence"/>
</dbReference>
<reference evidence="2" key="1">
    <citation type="submission" date="2021-03" db="EMBL/GenBank/DDBJ databases">
        <authorList>
            <person name="Tran Van P."/>
        </authorList>
    </citation>
    <scope>NUCLEOTIDE SEQUENCE</scope>
</reference>
<feature type="region of interest" description="Disordered" evidence="1">
    <location>
        <begin position="1"/>
        <end position="35"/>
    </location>
</feature>
<proteinExistence type="predicted"/>
<protein>
    <submittedName>
        <fullName evidence="2">Uncharacterized protein</fullName>
    </submittedName>
</protein>
<dbReference type="InterPro" id="IPR027417">
    <property type="entry name" value="P-loop_NTPase"/>
</dbReference>
<gene>
    <name evidence="2" type="ORF">TPAB3V08_LOCUS14436</name>
</gene>
<evidence type="ECO:0000313" key="3">
    <source>
        <dbReference type="Proteomes" id="UP001153148"/>
    </source>
</evidence>
<dbReference type="Gene3D" id="3.40.50.300">
    <property type="entry name" value="P-loop containing nucleotide triphosphate hydrolases"/>
    <property type="match status" value="1"/>
</dbReference>